<protein>
    <submittedName>
        <fullName evidence="2">Uncharacterized protein</fullName>
    </submittedName>
</protein>
<keyword evidence="3" id="KW-1185">Reference proteome</keyword>
<evidence type="ECO:0000256" key="1">
    <source>
        <dbReference type="SAM" id="MobiDB-lite"/>
    </source>
</evidence>
<feature type="region of interest" description="Disordered" evidence="1">
    <location>
        <begin position="1"/>
        <end position="24"/>
    </location>
</feature>
<reference evidence="2 3" key="1">
    <citation type="submission" date="2014-04" db="EMBL/GenBank/DDBJ databases">
        <authorList>
            <consortium name="DOE Joint Genome Institute"/>
            <person name="Kuo A."/>
            <person name="Kohler A."/>
            <person name="Costa M.D."/>
            <person name="Nagy L.G."/>
            <person name="Floudas D."/>
            <person name="Copeland A."/>
            <person name="Barry K.W."/>
            <person name="Cichocki N."/>
            <person name="Veneault-Fourrey C."/>
            <person name="LaButti K."/>
            <person name="Lindquist E.A."/>
            <person name="Lipzen A."/>
            <person name="Lundell T."/>
            <person name="Morin E."/>
            <person name="Murat C."/>
            <person name="Sun H."/>
            <person name="Tunlid A."/>
            <person name="Henrissat B."/>
            <person name="Grigoriev I.V."/>
            <person name="Hibbett D.S."/>
            <person name="Martin F."/>
            <person name="Nordberg H.P."/>
            <person name="Cantor M.N."/>
            <person name="Hua S.X."/>
        </authorList>
    </citation>
    <scope>NUCLEOTIDE SEQUENCE [LARGE SCALE GENOMIC DNA]</scope>
    <source>
        <strain evidence="2 3">441</strain>
    </source>
</reference>
<dbReference type="Proteomes" id="UP000054018">
    <property type="component" value="Unassembled WGS sequence"/>
</dbReference>
<dbReference type="EMBL" id="KN833686">
    <property type="protein sequence ID" value="KIK30514.1"/>
    <property type="molecule type" value="Genomic_DNA"/>
</dbReference>
<dbReference type="CDD" id="cd21449">
    <property type="entry name" value="DLC-like_SF"/>
    <property type="match status" value="1"/>
</dbReference>
<dbReference type="Pfam" id="PF03645">
    <property type="entry name" value="Tctex-1"/>
    <property type="match status" value="1"/>
</dbReference>
<feature type="compositionally biased region" description="Polar residues" evidence="1">
    <location>
        <begin position="1"/>
        <end position="19"/>
    </location>
</feature>
<sequence length="134" mass="15266">MSTSSSLAFRSPVSRSEAASPNPARVPAFDTELLRAYMKKLLQATLQHAVWPRDRDQVKSWMKDIKERVKDRMLEIQPSGFKYIVFVQINENLNQGGRADMVSHWEDGDACIHELFYNDSIICTCMALVVRSSS</sequence>
<dbReference type="STRING" id="765257.A0A0C9ZWX5"/>
<dbReference type="AlphaFoldDB" id="A0A0C9ZWX5"/>
<dbReference type="HOGENOM" id="CLU_097204_5_0_1"/>
<reference evidence="3" key="2">
    <citation type="submission" date="2015-01" db="EMBL/GenBank/DDBJ databases">
        <title>Evolutionary Origins and Diversification of the Mycorrhizal Mutualists.</title>
        <authorList>
            <consortium name="DOE Joint Genome Institute"/>
            <consortium name="Mycorrhizal Genomics Consortium"/>
            <person name="Kohler A."/>
            <person name="Kuo A."/>
            <person name="Nagy L.G."/>
            <person name="Floudas D."/>
            <person name="Copeland A."/>
            <person name="Barry K.W."/>
            <person name="Cichocki N."/>
            <person name="Veneault-Fourrey C."/>
            <person name="LaButti K."/>
            <person name="Lindquist E.A."/>
            <person name="Lipzen A."/>
            <person name="Lundell T."/>
            <person name="Morin E."/>
            <person name="Murat C."/>
            <person name="Riley R."/>
            <person name="Ohm R."/>
            <person name="Sun H."/>
            <person name="Tunlid A."/>
            <person name="Henrissat B."/>
            <person name="Grigoriev I.V."/>
            <person name="Hibbett D.S."/>
            <person name="Martin F."/>
        </authorList>
    </citation>
    <scope>NUCLEOTIDE SEQUENCE [LARGE SCALE GENOMIC DNA]</scope>
    <source>
        <strain evidence="3">441</strain>
    </source>
</reference>
<name>A0A0C9ZWX5_9AGAM</name>
<dbReference type="InterPro" id="IPR038586">
    <property type="entry name" value="Tctex-1-like_sf"/>
</dbReference>
<gene>
    <name evidence="2" type="ORF">PISMIDRAFT_26323</name>
</gene>
<dbReference type="Gene3D" id="3.30.1140.40">
    <property type="entry name" value="Tctex-1"/>
    <property type="match status" value="1"/>
</dbReference>
<proteinExistence type="predicted"/>
<evidence type="ECO:0000313" key="3">
    <source>
        <dbReference type="Proteomes" id="UP000054018"/>
    </source>
</evidence>
<evidence type="ECO:0000313" key="2">
    <source>
        <dbReference type="EMBL" id="KIK30514.1"/>
    </source>
</evidence>
<dbReference type="InterPro" id="IPR005334">
    <property type="entry name" value="Tctex-1-like"/>
</dbReference>
<accession>A0A0C9ZWX5</accession>
<organism evidence="2 3">
    <name type="scientific">Pisolithus microcarpus 441</name>
    <dbReference type="NCBI Taxonomy" id="765257"/>
    <lineage>
        <taxon>Eukaryota</taxon>
        <taxon>Fungi</taxon>
        <taxon>Dikarya</taxon>
        <taxon>Basidiomycota</taxon>
        <taxon>Agaricomycotina</taxon>
        <taxon>Agaricomycetes</taxon>
        <taxon>Agaricomycetidae</taxon>
        <taxon>Boletales</taxon>
        <taxon>Sclerodermatineae</taxon>
        <taxon>Pisolithaceae</taxon>
        <taxon>Pisolithus</taxon>
    </lineage>
</organism>
<dbReference type="OrthoDB" id="10260741at2759"/>